<proteinExistence type="predicted"/>
<evidence type="ECO:0000313" key="1">
    <source>
        <dbReference type="EMBL" id="KPP93518.1"/>
    </source>
</evidence>
<sequence>MPMQSLDKIVMAHIEANILPPDRLEDMLKDYIASARDREAATKAALTLKRTQLTETKAAITRLLELVEKGLADLEAPEFRERMVALRFRRDELSTDITDLNRRLNEERPDITREKLKTLSNLLRRQFDSGDHQVRQAYARLMLDEVRVWDGEIHVTGSKRRHAKKASDPTGTTAPKVLSFVRKWRTQEDSNL</sequence>
<dbReference type="AlphaFoldDB" id="A0A0P7WS45"/>
<dbReference type="EMBL" id="LJSG01000008">
    <property type="protein sequence ID" value="KPP93518.1"/>
    <property type="molecule type" value="Genomic_DNA"/>
</dbReference>
<accession>A0A0P7WS45</accession>
<evidence type="ECO:0000313" key="2">
    <source>
        <dbReference type="Proteomes" id="UP000050413"/>
    </source>
</evidence>
<protein>
    <submittedName>
        <fullName evidence="1">Uncharacterized protein</fullName>
    </submittedName>
</protein>
<dbReference type="Proteomes" id="UP000050413">
    <property type="component" value="Unassembled WGS sequence"/>
</dbReference>
<reference evidence="1 2" key="1">
    <citation type="submission" date="2015-09" db="EMBL/GenBank/DDBJ databases">
        <title>Identification and resolution of microdiversity through metagenomic sequencing of parallel consortia.</title>
        <authorList>
            <person name="Nelson W.C."/>
            <person name="Romine M.F."/>
            <person name="Lindemann S.R."/>
        </authorList>
    </citation>
    <scope>NUCLEOTIDE SEQUENCE [LARGE SCALE GENOMIC DNA]</scope>
    <source>
        <strain evidence="1">HL-91</strain>
    </source>
</reference>
<comment type="caution">
    <text evidence="1">The sequence shown here is derived from an EMBL/GenBank/DDBJ whole genome shotgun (WGS) entry which is preliminary data.</text>
</comment>
<name>A0A0P7WS45_9RHOB</name>
<organism evidence="1 2">
    <name type="scientific">Roseibaca calidilacus</name>
    <dbReference type="NCBI Taxonomy" id="1666912"/>
    <lineage>
        <taxon>Bacteria</taxon>
        <taxon>Pseudomonadati</taxon>
        <taxon>Pseudomonadota</taxon>
        <taxon>Alphaproteobacteria</taxon>
        <taxon>Rhodobacterales</taxon>
        <taxon>Paracoccaceae</taxon>
        <taxon>Roseinatronobacter</taxon>
    </lineage>
</organism>
<gene>
    <name evidence="1" type="ORF">HLUCCA05_11120</name>
</gene>